<reference evidence="3" key="1">
    <citation type="submission" date="2016-11" db="UniProtKB">
        <authorList>
            <consortium name="WormBaseParasite"/>
        </authorList>
    </citation>
    <scope>IDENTIFICATION</scope>
</reference>
<evidence type="ECO:0000313" key="2">
    <source>
        <dbReference type="Proteomes" id="UP000095283"/>
    </source>
</evidence>
<keyword evidence="2" id="KW-1185">Reference proteome</keyword>
<evidence type="ECO:0000256" key="1">
    <source>
        <dbReference type="SAM" id="MobiDB-lite"/>
    </source>
</evidence>
<accession>A0A1I7XT31</accession>
<feature type="compositionally biased region" description="Low complexity" evidence="1">
    <location>
        <begin position="50"/>
        <end position="62"/>
    </location>
</feature>
<name>A0A1I7XT31_HETBA</name>
<feature type="compositionally biased region" description="Polar residues" evidence="1">
    <location>
        <begin position="76"/>
        <end position="87"/>
    </location>
</feature>
<feature type="region of interest" description="Disordered" evidence="1">
    <location>
        <begin position="35"/>
        <end position="87"/>
    </location>
</feature>
<proteinExistence type="predicted"/>
<protein>
    <submittedName>
        <fullName evidence="3">BPL/LPL catalytic domain-containing protein</fullName>
    </submittedName>
</protein>
<sequence length="226" mass="24588">MSIALQQLQSASQIQLSNPFNFLENLPKSNEVINISAGFGPTEEEEQENGNEPGSSGASAAGDRATSDSPAHEEQATSGGSPSVSSTNQLSAFMNMAANPLMWNAMLANSSHGSAFTLNDGQCVSMLMKMALDLDLTLSYHKRRHVKGDIELCFESNRTAEKSGGRGKVLCLSDMGREIRVIERVNGTPTDTEMWTKTDFNQFHWAIRGKCQKVLITLLLPFLTIS</sequence>
<dbReference type="WBParaSite" id="Hba_20495">
    <property type="protein sequence ID" value="Hba_20495"/>
    <property type="gene ID" value="Hba_20495"/>
</dbReference>
<evidence type="ECO:0000313" key="3">
    <source>
        <dbReference type="WBParaSite" id="Hba_20495"/>
    </source>
</evidence>
<dbReference type="AlphaFoldDB" id="A0A1I7XT31"/>
<organism evidence="2 3">
    <name type="scientific">Heterorhabditis bacteriophora</name>
    <name type="common">Entomopathogenic nematode worm</name>
    <dbReference type="NCBI Taxonomy" id="37862"/>
    <lineage>
        <taxon>Eukaryota</taxon>
        <taxon>Metazoa</taxon>
        <taxon>Ecdysozoa</taxon>
        <taxon>Nematoda</taxon>
        <taxon>Chromadorea</taxon>
        <taxon>Rhabditida</taxon>
        <taxon>Rhabditina</taxon>
        <taxon>Rhabditomorpha</taxon>
        <taxon>Strongyloidea</taxon>
        <taxon>Heterorhabditidae</taxon>
        <taxon>Heterorhabditis</taxon>
    </lineage>
</organism>
<dbReference type="Proteomes" id="UP000095283">
    <property type="component" value="Unplaced"/>
</dbReference>